<sequence length="66" mass="7408">MSVKDELQKAHNQLDKLRHKLTAANRAEALDVSARVEQDIKKLNKKITSLKQKQGKQLGAKGEQIS</sequence>
<evidence type="ECO:0000313" key="2">
    <source>
        <dbReference type="EMBL" id="GLS85025.1"/>
    </source>
</evidence>
<name>A0AA37WZS1_9GAMM</name>
<dbReference type="AlphaFoldDB" id="A0AA37WZS1"/>
<keyword evidence="3" id="KW-1185">Reference proteome</keyword>
<comment type="caution">
    <text evidence="2">The sequence shown here is derived from an EMBL/GenBank/DDBJ whole genome shotgun (WGS) entry which is preliminary data.</text>
</comment>
<protein>
    <submittedName>
        <fullName evidence="2">Uncharacterized protein</fullName>
    </submittedName>
</protein>
<dbReference type="EMBL" id="BSPO01000014">
    <property type="protein sequence ID" value="GLS85025.1"/>
    <property type="molecule type" value="Genomic_DNA"/>
</dbReference>
<keyword evidence="1" id="KW-0175">Coiled coil</keyword>
<evidence type="ECO:0000256" key="1">
    <source>
        <dbReference type="SAM" id="Coils"/>
    </source>
</evidence>
<dbReference type="Proteomes" id="UP001157439">
    <property type="component" value="Unassembled WGS sequence"/>
</dbReference>
<gene>
    <name evidence="2" type="ORF">GCM10007894_30020</name>
</gene>
<dbReference type="RefSeq" id="WP_332889019.1">
    <property type="nucleotide sequence ID" value="NZ_BSPO01000014.1"/>
</dbReference>
<organism evidence="2 3">
    <name type="scientific">Paraferrimonas haliotis</name>
    <dbReference type="NCBI Taxonomy" id="2013866"/>
    <lineage>
        <taxon>Bacteria</taxon>
        <taxon>Pseudomonadati</taxon>
        <taxon>Pseudomonadota</taxon>
        <taxon>Gammaproteobacteria</taxon>
        <taxon>Alteromonadales</taxon>
        <taxon>Ferrimonadaceae</taxon>
        <taxon>Paraferrimonas</taxon>
    </lineage>
</organism>
<accession>A0AA37WZS1</accession>
<feature type="coiled-coil region" evidence="1">
    <location>
        <begin position="4"/>
        <end position="53"/>
    </location>
</feature>
<evidence type="ECO:0000313" key="3">
    <source>
        <dbReference type="Proteomes" id="UP001157439"/>
    </source>
</evidence>
<reference evidence="2 3" key="1">
    <citation type="journal article" date="2014" name="Int. J. Syst. Evol. Microbiol.">
        <title>Complete genome sequence of Corynebacterium casei LMG S-19264T (=DSM 44701T), isolated from a smear-ripened cheese.</title>
        <authorList>
            <consortium name="US DOE Joint Genome Institute (JGI-PGF)"/>
            <person name="Walter F."/>
            <person name="Albersmeier A."/>
            <person name="Kalinowski J."/>
            <person name="Ruckert C."/>
        </authorList>
    </citation>
    <scope>NUCLEOTIDE SEQUENCE [LARGE SCALE GENOMIC DNA]</scope>
    <source>
        <strain evidence="2 3">NBRC 112785</strain>
    </source>
</reference>
<proteinExistence type="predicted"/>